<dbReference type="AlphaFoldDB" id="A0A3B0V3V4"/>
<dbReference type="SUPFAM" id="SSF82771">
    <property type="entry name" value="GIY-YIG endonuclease"/>
    <property type="match status" value="1"/>
</dbReference>
<dbReference type="InterPro" id="IPR035901">
    <property type="entry name" value="GIY-YIG_endonuc_sf"/>
</dbReference>
<dbReference type="SMART" id="SM00465">
    <property type="entry name" value="GIYc"/>
    <property type="match status" value="1"/>
</dbReference>
<organism evidence="2">
    <name type="scientific">hydrothermal vent metagenome</name>
    <dbReference type="NCBI Taxonomy" id="652676"/>
    <lineage>
        <taxon>unclassified sequences</taxon>
        <taxon>metagenomes</taxon>
        <taxon>ecological metagenomes</taxon>
    </lineage>
</organism>
<dbReference type="InterPro" id="IPR050190">
    <property type="entry name" value="UPF0213_domain"/>
</dbReference>
<reference evidence="2" key="1">
    <citation type="submission" date="2018-06" db="EMBL/GenBank/DDBJ databases">
        <authorList>
            <person name="Zhirakovskaya E."/>
        </authorList>
    </citation>
    <scope>NUCLEOTIDE SEQUENCE</scope>
</reference>
<dbReference type="Gene3D" id="3.40.1440.10">
    <property type="entry name" value="GIY-YIG endonuclease"/>
    <property type="match status" value="1"/>
</dbReference>
<evidence type="ECO:0000313" key="2">
    <source>
        <dbReference type="EMBL" id="VAW35570.1"/>
    </source>
</evidence>
<dbReference type="EMBL" id="UOEU01000592">
    <property type="protein sequence ID" value="VAW35570.1"/>
    <property type="molecule type" value="Genomic_DNA"/>
</dbReference>
<dbReference type="PROSITE" id="PS50164">
    <property type="entry name" value="GIY_YIG"/>
    <property type="match status" value="1"/>
</dbReference>
<evidence type="ECO:0000259" key="1">
    <source>
        <dbReference type="PROSITE" id="PS50164"/>
    </source>
</evidence>
<dbReference type="Pfam" id="PF01541">
    <property type="entry name" value="GIY-YIG"/>
    <property type="match status" value="1"/>
</dbReference>
<dbReference type="PANTHER" id="PTHR34477">
    <property type="entry name" value="UPF0213 PROTEIN YHBQ"/>
    <property type="match status" value="1"/>
</dbReference>
<protein>
    <submittedName>
        <fullName evidence="2">Excinuclease ABC, C subunit-like</fullName>
    </submittedName>
</protein>
<accession>A0A3B0V3V4</accession>
<feature type="domain" description="GIY-YIG" evidence="1">
    <location>
        <begin position="2"/>
        <end position="77"/>
    </location>
</feature>
<dbReference type="PANTHER" id="PTHR34477:SF5">
    <property type="entry name" value="BSL5627 PROTEIN"/>
    <property type="match status" value="1"/>
</dbReference>
<sequence length="94" mass="11336">MKQYFVYIMSSTSGTLYIGVTNDLARRVYQHKEKQIDGFTKRYDITRLVYFEQFSNVRDAIAREKSVKKWRRSKKIALIKTMNLTWKDLSDDWD</sequence>
<name>A0A3B0V3V4_9ZZZZ</name>
<proteinExistence type="predicted"/>
<dbReference type="InterPro" id="IPR000305">
    <property type="entry name" value="GIY-YIG_endonuc"/>
</dbReference>
<dbReference type="CDD" id="cd10448">
    <property type="entry name" value="GIY-YIG_unchar_3"/>
    <property type="match status" value="1"/>
</dbReference>
<gene>
    <name evidence="2" type="ORF">MNBD_CHLOROFLEXI01-3318</name>
</gene>